<sequence length="182" mass="20212">MESIYKFKDHYFISINLGYNSLFGDGGQTFDPFVYLGLLSGQITKIVLCVASIITLIRHPAHVAKSATSIDQISGGRLILGVANGDRPDEYPAMNVSYQERGKLLRETYEYIRRIAETYLQLQNSFRSVSGNLDILPKPKATNLPLLITEPISNHQIGSPTTEMVGPPIFAHLPYSNNLVVN</sequence>
<comment type="caution">
    <text evidence="6">The sequence shown here is derived from an EMBL/GenBank/DDBJ whole genome shotgun (WGS) entry which is preliminary data.</text>
</comment>
<feature type="domain" description="Luciferase-like" evidence="5">
    <location>
        <begin position="24"/>
        <end position="147"/>
    </location>
</feature>
<accession>A0ABV4P4S3</accession>
<dbReference type="SUPFAM" id="SSF51679">
    <property type="entry name" value="Bacterial luciferase-like"/>
    <property type="match status" value="1"/>
</dbReference>
<dbReference type="EMBL" id="JBGMEK010000051">
    <property type="protein sequence ID" value="MFA0812695.1"/>
    <property type="molecule type" value="Genomic_DNA"/>
</dbReference>
<keyword evidence="4" id="KW-0503">Monooxygenase</keyword>
<evidence type="ECO:0000259" key="5">
    <source>
        <dbReference type="Pfam" id="PF00296"/>
    </source>
</evidence>
<evidence type="ECO:0000256" key="2">
    <source>
        <dbReference type="ARBA" id="ARBA00022643"/>
    </source>
</evidence>
<evidence type="ECO:0000313" key="7">
    <source>
        <dbReference type="Proteomes" id="UP001569428"/>
    </source>
</evidence>
<dbReference type="Gene3D" id="3.20.20.30">
    <property type="entry name" value="Luciferase-like domain"/>
    <property type="match status" value="1"/>
</dbReference>
<evidence type="ECO:0000256" key="4">
    <source>
        <dbReference type="ARBA" id="ARBA00023033"/>
    </source>
</evidence>
<evidence type="ECO:0000256" key="1">
    <source>
        <dbReference type="ARBA" id="ARBA00022630"/>
    </source>
</evidence>
<name>A0ABV4P4S3_9GAMM</name>
<evidence type="ECO:0000256" key="3">
    <source>
        <dbReference type="ARBA" id="ARBA00023002"/>
    </source>
</evidence>
<proteinExistence type="predicted"/>
<dbReference type="InterPro" id="IPR051260">
    <property type="entry name" value="Diverse_substr_monoxygenases"/>
</dbReference>
<dbReference type="PANTHER" id="PTHR30011">
    <property type="entry name" value="ALKANESULFONATE MONOOXYGENASE-RELATED"/>
    <property type="match status" value="1"/>
</dbReference>
<keyword evidence="3" id="KW-0560">Oxidoreductase</keyword>
<keyword evidence="1" id="KW-0285">Flavoprotein</keyword>
<dbReference type="InterPro" id="IPR011251">
    <property type="entry name" value="Luciferase-like_dom"/>
</dbReference>
<dbReference type="InterPro" id="IPR036661">
    <property type="entry name" value="Luciferase-like_sf"/>
</dbReference>
<keyword evidence="7" id="KW-1185">Reference proteome</keyword>
<gene>
    <name evidence="6" type="ORF">ACCI49_17415</name>
</gene>
<dbReference type="Pfam" id="PF00296">
    <property type="entry name" value="Bac_luciferase"/>
    <property type="match status" value="1"/>
</dbReference>
<organism evidence="6 7">
    <name type="scientific">Microbulbifer epialgicus</name>
    <dbReference type="NCBI Taxonomy" id="393907"/>
    <lineage>
        <taxon>Bacteria</taxon>
        <taxon>Pseudomonadati</taxon>
        <taxon>Pseudomonadota</taxon>
        <taxon>Gammaproteobacteria</taxon>
        <taxon>Cellvibrionales</taxon>
        <taxon>Microbulbiferaceae</taxon>
        <taxon>Microbulbifer</taxon>
    </lineage>
</organism>
<dbReference type="PANTHER" id="PTHR30011:SF16">
    <property type="entry name" value="C2H2 FINGER DOMAIN TRANSCRIPTION FACTOR (EUROFUNG)-RELATED"/>
    <property type="match status" value="1"/>
</dbReference>
<dbReference type="RefSeq" id="WP_371840399.1">
    <property type="nucleotide sequence ID" value="NZ_JBGMEK010000051.1"/>
</dbReference>
<keyword evidence="2" id="KW-0288">FMN</keyword>
<dbReference type="Proteomes" id="UP001569428">
    <property type="component" value="Unassembled WGS sequence"/>
</dbReference>
<protein>
    <submittedName>
        <fullName evidence="6">LLM class flavin-dependent oxidoreductase</fullName>
    </submittedName>
</protein>
<evidence type="ECO:0000313" key="6">
    <source>
        <dbReference type="EMBL" id="MFA0812695.1"/>
    </source>
</evidence>
<reference evidence="6 7" key="1">
    <citation type="submission" date="2024-08" db="EMBL/GenBank/DDBJ databases">
        <authorList>
            <person name="Ishaq N."/>
        </authorList>
    </citation>
    <scope>NUCLEOTIDE SEQUENCE [LARGE SCALE GENOMIC DNA]</scope>
    <source>
        <strain evidence="6 7">DSM 18651</strain>
    </source>
</reference>